<gene>
    <name evidence="3" type="ORF">APY04_0215</name>
</gene>
<keyword evidence="2" id="KW-1133">Transmembrane helix</keyword>
<reference evidence="3 4" key="1">
    <citation type="submission" date="2015-10" db="EMBL/GenBank/DDBJ databases">
        <title>Transcriptomic analysis of a linuron degrading triple-species bacterial consortium.</title>
        <authorList>
            <person name="Albers P."/>
        </authorList>
    </citation>
    <scope>NUCLEOTIDE SEQUENCE [LARGE SCALE GENOMIC DNA]</scope>
    <source>
        <strain evidence="3 4">WDL6</strain>
    </source>
</reference>
<organism evidence="3 4">
    <name type="scientific">Hyphomicrobium sulfonivorans</name>
    <dbReference type="NCBI Taxonomy" id="121290"/>
    <lineage>
        <taxon>Bacteria</taxon>
        <taxon>Pseudomonadati</taxon>
        <taxon>Pseudomonadota</taxon>
        <taxon>Alphaproteobacteria</taxon>
        <taxon>Hyphomicrobiales</taxon>
        <taxon>Hyphomicrobiaceae</taxon>
        <taxon>Hyphomicrobium</taxon>
    </lineage>
</organism>
<feature type="transmembrane region" description="Helical" evidence="2">
    <location>
        <begin position="93"/>
        <end position="112"/>
    </location>
</feature>
<accession>A0A109BNA9</accession>
<sequence length="115" mass="12235">MAEKIELNPDSKAGGAALPRSAAAQPTATAGDAKEQRPGGYSHYDIAALARQRDYQAEIDRASALLCSVQPDLVAGEVIPVQSVTSMRSRWPVLLLVAATALFWAAIVWFIASLL</sequence>
<name>A0A109BNA9_HYPSL</name>
<keyword evidence="2" id="KW-0812">Transmembrane</keyword>
<dbReference type="AlphaFoldDB" id="A0A109BNA9"/>
<protein>
    <recommendedName>
        <fullName evidence="5">Transmembrane protein</fullName>
    </recommendedName>
</protein>
<comment type="caution">
    <text evidence="3">The sequence shown here is derived from an EMBL/GenBank/DDBJ whole genome shotgun (WGS) entry which is preliminary data.</text>
</comment>
<evidence type="ECO:0000256" key="2">
    <source>
        <dbReference type="SAM" id="Phobius"/>
    </source>
</evidence>
<evidence type="ECO:0000256" key="1">
    <source>
        <dbReference type="SAM" id="MobiDB-lite"/>
    </source>
</evidence>
<feature type="region of interest" description="Disordered" evidence="1">
    <location>
        <begin position="1"/>
        <end position="40"/>
    </location>
</feature>
<evidence type="ECO:0008006" key="5">
    <source>
        <dbReference type="Google" id="ProtNLM"/>
    </source>
</evidence>
<dbReference type="RefSeq" id="WP_157066534.1">
    <property type="nucleotide sequence ID" value="NZ_LMTR01000015.1"/>
</dbReference>
<keyword evidence="4" id="KW-1185">Reference proteome</keyword>
<dbReference type="PATRIC" id="fig|121290.4.peg.2862"/>
<proteinExistence type="predicted"/>
<dbReference type="Proteomes" id="UP000059074">
    <property type="component" value="Unassembled WGS sequence"/>
</dbReference>
<dbReference type="STRING" id="121290.APY04_0215"/>
<dbReference type="EMBL" id="LMTR01000015">
    <property type="protein sequence ID" value="KWT71932.1"/>
    <property type="molecule type" value="Genomic_DNA"/>
</dbReference>
<evidence type="ECO:0000313" key="4">
    <source>
        <dbReference type="Proteomes" id="UP000059074"/>
    </source>
</evidence>
<feature type="compositionally biased region" description="Low complexity" evidence="1">
    <location>
        <begin position="13"/>
        <end position="31"/>
    </location>
</feature>
<keyword evidence="2" id="KW-0472">Membrane</keyword>
<evidence type="ECO:0000313" key="3">
    <source>
        <dbReference type="EMBL" id="KWT71932.1"/>
    </source>
</evidence>